<evidence type="ECO:0000259" key="2">
    <source>
        <dbReference type="Pfam" id="PF01551"/>
    </source>
</evidence>
<evidence type="ECO:0000313" key="4">
    <source>
        <dbReference type="EMBL" id="QJD86984.1"/>
    </source>
</evidence>
<dbReference type="PANTHER" id="PTHR34978:SF3">
    <property type="entry name" value="SLR0241 PROTEIN"/>
    <property type="match status" value="1"/>
</dbReference>
<feature type="transmembrane region" description="Helical" evidence="1">
    <location>
        <begin position="128"/>
        <end position="150"/>
    </location>
</feature>
<keyword evidence="1" id="KW-0472">Membrane</keyword>
<dbReference type="Pfam" id="PF01551">
    <property type="entry name" value="Peptidase_M23"/>
    <property type="match status" value="1"/>
</dbReference>
<protein>
    <submittedName>
        <fullName evidence="4">Peptidoglycan DD-metalloendopeptidase family protein</fullName>
    </submittedName>
</protein>
<dbReference type="Gene3D" id="2.70.70.10">
    <property type="entry name" value="Glucose Permease (Domain IIA)"/>
    <property type="match status" value="1"/>
</dbReference>
<feature type="transmembrane region" description="Helical" evidence="1">
    <location>
        <begin position="334"/>
        <end position="354"/>
    </location>
</feature>
<keyword evidence="1" id="KW-1133">Transmembrane helix</keyword>
<dbReference type="EMBL" id="CP051680">
    <property type="protein sequence ID" value="QJD86984.1"/>
    <property type="molecule type" value="Genomic_DNA"/>
</dbReference>
<sequence>MEIMIRLFERTLINSMEAAAVVIAILLLSWLFRKKLSPGWHYALWMLLLVKLLLPLLPGNLESQLRWISLPDSIEASVHDDGNGIRNSDPVAVPAGVTDIPSNSATGSTDGGTVTEPSAAAWQLSDDVIRISAIVWLSGVALIWLLLSVGHLRTSLAFRKEARIPIPRELDELFTKIRASSGIHSRVGLRLTRLVSAPALFGIRSPVVLIPREVLGHLTEAEWECVIRHELAHCQRRDIPINLLAYLLASVHWFNPAVWFGLQRMRIDQENACDATVLSSSELKEPYAASIVKLLEIGASQKTVTAGVGFFGNKKQIKRRIVMIRDYQPSKKKISLIGLSLLLAAAVLTLPSAFADSKPAPSEQIEEAAQPLAEIIPAAKTSDESAIEFSLQLPKGSKISSPFGYRIHPVSAKKSLHDGIDIAGKKGTDIVAAAGGKVVLAESVSAKGLTVTIEHNKVWSTEYRHLDKLSVKEGDEVKEGDLIGLMGSTGNSTGPHLHFSVLKNGEYVDPNPVTTIRVNEK</sequence>
<evidence type="ECO:0000313" key="5">
    <source>
        <dbReference type="Proteomes" id="UP000502248"/>
    </source>
</evidence>
<feature type="transmembrane region" description="Helical" evidence="1">
    <location>
        <begin position="12"/>
        <end position="32"/>
    </location>
</feature>
<name>A0A7Z2VPY8_9BACL</name>
<feature type="domain" description="Peptidase M56" evidence="3">
    <location>
        <begin position="15"/>
        <end position="324"/>
    </location>
</feature>
<dbReference type="Gene3D" id="3.30.2010.10">
    <property type="entry name" value="Metalloproteases ('zincins'), catalytic domain"/>
    <property type="match status" value="1"/>
</dbReference>
<proteinExistence type="predicted"/>
<gene>
    <name evidence="4" type="ORF">HH215_29960</name>
</gene>
<evidence type="ECO:0000256" key="1">
    <source>
        <dbReference type="SAM" id="Phobius"/>
    </source>
</evidence>
<dbReference type="InterPro" id="IPR011055">
    <property type="entry name" value="Dup_hybrid_motif"/>
</dbReference>
<dbReference type="InterPro" id="IPR016047">
    <property type="entry name" value="M23ase_b-sheet_dom"/>
</dbReference>
<reference evidence="4 5" key="1">
    <citation type="submission" date="2020-04" db="EMBL/GenBank/DDBJ databases">
        <title>Genome sequencing of novel species.</title>
        <authorList>
            <person name="Heo J."/>
            <person name="Kim S.-J."/>
            <person name="Kim J.-S."/>
            <person name="Hong S.-B."/>
            <person name="Kwon S.-W."/>
        </authorList>
    </citation>
    <scope>NUCLEOTIDE SEQUENCE [LARGE SCALE GENOMIC DNA]</scope>
    <source>
        <strain evidence="4 5">MFER-1</strain>
    </source>
</reference>
<feature type="transmembrane region" description="Helical" evidence="1">
    <location>
        <begin position="39"/>
        <end position="57"/>
    </location>
</feature>
<evidence type="ECO:0000259" key="3">
    <source>
        <dbReference type="Pfam" id="PF05569"/>
    </source>
</evidence>
<dbReference type="PANTHER" id="PTHR34978">
    <property type="entry name" value="POSSIBLE SENSOR-TRANSDUCER PROTEIN BLAR"/>
    <property type="match status" value="1"/>
</dbReference>
<keyword evidence="1" id="KW-0812">Transmembrane</keyword>
<dbReference type="InterPro" id="IPR008756">
    <property type="entry name" value="Peptidase_M56"/>
</dbReference>
<feature type="domain" description="M23ase beta-sheet core" evidence="2">
    <location>
        <begin position="416"/>
        <end position="510"/>
    </location>
</feature>
<dbReference type="AlphaFoldDB" id="A0A7Z2VPY8"/>
<dbReference type="CDD" id="cd07341">
    <property type="entry name" value="M56_BlaR1_MecR1_like"/>
    <property type="match status" value="1"/>
</dbReference>
<dbReference type="SUPFAM" id="SSF51261">
    <property type="entry name" value="Duplicated hybrid motif"/>
    <property type="match status" value="1"/>
</dbReference>
<organism evidence="4 5">
    <name type="scientific">Cohnella herbarum</name>
    <dbReference type="NCBI Taxonomy" id="2728023"/>
    <lineage>
        <taxon>Bacteria</taxon>
        <taxon>Bacillati</taxon>
        <taxon>Bacillota</taxon>
        <taxon>Bacilli</taxon>
        <taxon>Bacillales</taxon>
        <taxon>Paenibacillaceae</taxon>
        <taxon>Cohnella</taxon>
    </lineage>
</organism>
<accession>A0A7Z2VPY8</accession>
<dbReference type="CDD" id="cd12797">
    <property type="entry name" value="M23_peptidase"/>
    <property type="match status" value="1"/>
</dbReference>
<dbReference type="InterPro" id="IPR052173">
    <property type="entry name" value="Beta-lactam_resp_regulator"/>
</dbReference>
<dbReference type="KEGG" id="cheb:HH215_29960"/>
<dbReference type="Pfam" id="PF05569">
    <property type="entry name" value="Peptidase_M56"/>
    <property type="match status" value="1"/>
</dbReference>
<dbReference type="RefSeq" id="WP_169283230.1">
    <property type="nucleotide sequence ID" value="NZ_CP051680.1"/>
</dbReference>
<dbReference type="Proteomes" id="UP000502248">
    <property type="component" value="Chromosome"/>
</dbReference>
<keyword evidence="5" id="KW-1185">Reference proteome</keyword>